<proteinExistence type="predicted"/>
<dbReference type="Gene3D" id="2.40.70.10">
    <property type="entry name" value="Acid Proteases"/>
    <property type="match status" value="1"/>
</dbReference>
<dbReference type="EC" id="3.4.23.-" evidence="2"/>
<dbReference type="GO" id="GO:0008233">
    <property type="term" value="F:peptidase activity"/>
    <property type="evidence" value="ECO:0007669"/>
    <property type="project" value="UniProtKB-KW"/>
</dbReference>
<evidence type="ECO:0000313" key="2">
    <source>
        <dbReference type="EMBL" id="MCV2884921.1"/>
    </source>
</evidence>
<dbReference type="EMBL" id="JAOWKX010000004">
    <property type="protein sequence ID" value="MCV2884921.1"/>
    <property type="molecule type" value="Genomic_DNA"/>
</dbReference>
<dbReference type="NCBIfam" id="TIGR02281">
    <property type="entry name" value="clan_AA_DTGA"/>
    <property type="match status" value="1"/>
</dbReference>
<reference evidence="2 3" key="1">
    <citation type="submission" date="2022-10" db="EMBL/GenBank/DDBJ databases">
        <title>Aestuariibacter sp. AA17 isolated from Montipora capitata coral fragment.</title>
        <authorList>
            <person name="Emsley S.A."/>
            <person name="Pfannmuller K.M."/>
            <person name="Loughran R.M."/>
            <person name="Shlafstein M."/>
            <person name="Papke E."/>
            <person name="Saw J.H."/>
            <person name="Ushijima B."/>
            <person name="Videau P."/>
        </authorList>
    </citation>
    <scope>NUCLEOTIDE SEQUENCE [LARGE SCALE GENOMIC DNA]</scope>
    <source>
        <strain evidence="2 3">AA17</strain>
    </source>
</reference>
<comment type="caution">
    <text evidence="2">The sequence shown here is derived from an EMBL/GenBank/DDBJ whole genome shotgun (WGS) entry which is preliminary data.</text>
</comment>
<dbReference type="Pfam" id="PF13975">
    <property type="entry name" value="gag-asp_proteas"/>
    <property type="match status" value="1"/>
</dbReference>
<keyword evidence="1" id="KW-1133">Transmembrane helix</keyword>
<dbReference type="InterPro" id="IPR021109">
    <property type="entry name" value="Peptidase_aspartic_dom_sf"/>
</dbReference>
<keyword evidence="3" id="KW-1185">Reference proteome</keyword>
<dbReference type="InterPro" id="IPR011969">
    <property type="entry name" value="Clan_AA_Asp_peptidase_C"/>
</dbReference>
<dbReference type="CDD" id="cd05483">
    <property type="entry name" value="retropepsin_like_bacteria"/>
    <property type="match status" value="1"/>
</dbReference>
<keyword evidence="1" id="KW-0472">Membrane</keyword>
<evidence type="ECO:0000313" key="3">
    <source>
        <dbReference type="Proteomes" id="UP001652504"/>
    </source>
</evidence>
<dbReference type="InterPro" id="IPR001969">
    <property type="entry name" value="Aspartic_peptidase_AS"/>
</dbReference>
<protein>
    <submittedName>
        <fullName evidence="2">TIGR02281 family clan AA aspartic protease</fullName>
        <ecNumber evidence="2">3.4.23.-</ecNumber>
    </submittedName>
</protein>
<dbReference type="RefSeq" id="WP_263712338.1">
    <property type="nucleotide sequence ID" value="NZ_JAOWKX010000004.1"/>
</dbReference>
<dbReference type="SUPFAM" id="SSF50630">
    <property type="entry name" value="Acid proteases"/>
    <property type="match status" value="1"/>
</dbReference>
<keyword evidence="2" id="KW-0645">Protease</keyword>
<name>A0ABT3A8C4_9ALTE</name>
<dbReference type="PROSITE" id="PS00141">
    <property type="entry name" value="ASP_PROTEASE"/>
    <property type="match status" value="1"/>
</dbReference>
<dbReference type="Proteomes" id="UP001652504">
    <property type="component" value="Unassembled WGS sequence"/>
</dbReference>
<sequence>MQQDNTPDASTQGMGKGMIILAWLSAMGLLVLFFNDYFEKQMNPNQQPDSVTKGQVTEVSLKQNRQGHYVTTGTLNGHKVVFLLDTGATTVSIPAHLQAKLGLAAGYKSRASTANGFVTVASTSADSITIGDIALYNVSANLNPGMQGDEILLGMSALKQLEFTQRGEWLILRQY</sequence>
<gene>
    <name evidence="2" type="ORF">OE749_09455</name>
</gene>
<feature type="transmembrane region" description="Helical" evidence="1">
    <location>
        <begin position="20"/>
        <end position="38"/>
    </location>
</feature>
<dbReference type="GO" id="GO:0006508">
    <property type="term" value="P:proteolysis"/>
    <property type="evidence" value="ECO:0007669"/>
    <property type="project" value="UniProtKB-KW"/>
</dbReference>
<keyword evidence="2" id="KW-0378">Hydrolase</keyword>
<evidence type="ECO:0000256" key="1">
    <source>
        <dbReference type="SAM" id="Phobius"/>
    </source>
</evidence>
<keyword evidence="1" id="KW-0812">Transmembrane</keyword>
<accession>A0ABT3A8C4</accession>
<organism evidence="2 3">
    <name type="scientific">Fluctibacter corallii</name>
    <dbReference type="NCBI Taxonomy" id="2984329"/>
    <lineage>
        <taxon>Bacteria</taxon>
        <taxon>Pseudomonadati</taxon>
        <taxon>Pseudomonadota</taxon>
        <taxon>Gammaproteobacteria</taxon>
        <taxon>Alteromonadales</taxon>
        <taxon>Alteromonadaceae</taxon>
        <taxon>Fluctibacter</taxon>
    </lineage>
</organism>
<dbReference type="InterPro" id="IPR034122">
    <property type="entry name" value="Retropepsin-like_bacterial"/>
</dbReference>